<dbReference type="Proteomes" id="UP000693738">
    <property type="component" value="Unassembled WGS sequence"/>
</dbReference>
<dbReference type="PANTHER" id="PTHR33481:SF1">
    <property type="entry name" value="ENDONUCLEASE_EXONUCLEASE_PHOSPHATASE DOMAIN-CONTAINING PROTEIN-RELATED"/>
    <property type="match status" value="1"/>
</dbReference>
<dbReference type="CDD" id="cd01650">
    <property type="entry name" value="RT_nLTR_like"/>
    <property type="match status" value="1"/>
</dbReference>
<accession>A0A8J2NEG9</accession>
<dbReference type="EMBL" id="CAJSTJ010000143">
    <property type="protein sequence ID" value="CAG7561758.1"/>
    <property type="molecule type" value="Genomic_DNA"/>
</dbReference>
<feature type="compositionally biased region" description="Low complexity" evidence="1">
    <location>
        <begin position="1151"/>
        <end position="1170"/>
    </location>
</feature>
<evidence type="ECO:0000259" key="2">
    <source>
        <dbReference type="PROSITE" id="PS50878"/>
    </source>
</evidence>
<dbReference type="Pfam" id="PF00078">
    <property type="entry name" value="RVT_1"/>
    <property type="match status" value="1"/>
</dbReference>
<gene>
    <name evidence="3" type="ORF">FEQUK3_LOCUS7469</name>
</gene>
<feature type="compositionally biased region" description="Basic residues" evidence="1">
    <location>
        <begin position="102"/>
        <end position="114"/>
    </location>
</feature>
<evidence type="ECO:0000313" key="3">
    <source>
        <dbReference type="EMBL" id="CAG7561758.1"/>
    </source>
</evidence>
<feature type="region of interest" description="Disordered" evidence="1">
    <location>
        <begin position="88"/>
        <end position="129"/>
    </location>
</feature>
<proteinExistence type="predicted"/>
<evidence type="ECO:0000313" key="4">
    <source>
        <dbReference type="Proteomes" id="UP000693738"/>
    </source>
</evidence>
<sequence length="1322" mass="149031">MGNKRTAKLAARATRAARLQHREEIKASGRKRLVIDQANFKGSRGREKKFLDAQNSFNHADIIVGCDASSPAPWRGTGQYHLEMKSSRTLVESDNPDDPNRHLKNPRRRGRKPKSPTSTPVEDNPLPQGSPVRMGRVFFLVHKSIARESWNVEWHEGKNAGMVATLHLALGDEGGDVVIHSVYNPNQTDMAMTVDHIHELLEVTTRSGRDIVMGDFNLHDPSWSGSLFRGDSNTVSGPTKALRDGMKISGMDLATVPGTETFIAGKDANVIRSCIDLTFISSSLTDSVESCSVFSPNPWPNSDHHPIRTIFDLQVERDDSLKFHWDGADKKKFMKILEDKLDVEELKKLELLPPVINEKLDLVTTTLLEAVDETVPTTLKYPPPSDKPMTMDERERLCGTGMAPAPAETIPNSKAQQQYREARKRDRAKESAFIDKVSQPVNGTWDAARIGNLRSQPRIVRNMPDLVDSKSKLHTTPEAKMDLIAESIWANNDQPEVVPLPDLPADRVVHPMDRNLEEKEVKTIINGLHRRKQPGLDLITAEALKLGRDVLVPFLTIIFRACLAQSYFPPAFKTAITTMIPKDGKETYMSVKSWRPIALLSCIGKILERIMSNRLSKLALDHNLLPEKQYGAPGKSTTEAIKTLIHFIHRNWNRKMCKRYKRMLQRVTMMGLDISGAFDGVNREDLLKQLVDIGVDTWFTYILRSFLSDRWTILKIPRAISEAFRINIGIPQGSPLSPILFLFVTAPLLRNLNAFRSDGVFLFAFSYVDDTYIVVSSQSYEDNCWALKDIHDNVIDPWSAESGLSFSPSKYSITHFKNPNEKVPLCEVLPDIDGVTGNKDCFKKGENKVLGVILDPALTFKSHVDEIRKKVRKCTRHLRFVSKRKSGLSVQKARQFYIGKVFPIFAYACEAWFFYTPTGARLPFSLKGQVDRLRSIHYEALKAVTAYFGNTSQEVVQKEFHIPNIEIYLYRRAQAARALSLDHLEQHPYVRYRPVIPKSWEQYNKLGSDILEDEARELVQRAAEYLLDEKEGDQERFLAAWRVRDKRKWAINDEAYEESEDWNAQLWDEYRCERADRKPSRYRPACLEEDWGPKSLKYYKDMKRAESTLLLELRTERIGLNGHLHDMKVTYPLVSCAAIAEDSPAHIPEESTGSSTPPTSTSTTTLTTTPASTTVPTCAFTFTSTMPSDLPATFQSSPPTPNSTLAMASPTLSTTPTPASTSAVSHTADASPVGPSLPPTGIIPATCHCGYRKQTLYHVLFHCPDLDGPRQKLVDIIGPLQWKTLFTTHAKVVTQWAMVYLPLAQYDYAREDSPFFEGSLDG</sequence>
<feature type="compositionally biased region" description="Polar residues" evidence="1">
    <location>
        <begin position="1192"/>
        <end position="1205"/>
    </location>
</feature>
<dbReference type="InterPro" id="IPR005135">
    <property type="entry name" value="Endo/exonuclease/phosphatase"/>
</dbReference>
<dbReference type="PROSITE" id="PS50878">
    <property type="entry name" value="RT_POL"/>
    <property type="match status" value="1"/>
</dbReference>
<dbReference type="GO" id="GO:0003824">
    <property type="term" value="F:catalytic activity"/>
    <property type="evidence" value="ECO:0007669"/>
    <property type="project" value="InterPro"/>
</dbReference>
<reference evidence="3" key="1">
    <citation type="submission" date="2021-05" db="EMBL/GenBank/DDBJ databases">
        <authorList>
            <person name="Khan N."/>
        </authorList>
    </citation>
    <scope>NUCLEOTIDE SEQUENCE</scope>
</reference>
<feature type="domain" description="Reverse transcriptase" evidence="2">
    <location>
        <begin position="561"/>
        <end position="854"/>
    </location>
</feature>
<protein>
    <recommendedName>
        <fullName evidence="2">Reverse transcriptase domain-containing protein</fullName>
    </recommendedName>
</protein>
<dbReference type="Pfam" id="PF14529">
    <property type="entry name" value="Exo_endo_phos_2"/>
    <property type="match status" value="1"/>
</dbReference>
<organism evidence="3 4">
    <name type="scientific">Fusarium equiseti</name>
    <name type="common">Fusarium scirpi</name>
    <dbReference type="NCBI Taxonomy" id="61235"/>
    <lineage>
        <taxon>Eukaryota</taxon>
        <taxon>Fungi</taxon>
        <taxon>Dikarya</taxon>
        <taxon>Ascomycota</taxon>
        <taxon>Pezizomycotina</taxon>
        <taxon>Sordariomycetes</taxon>
        <taxon>Hypocreomycetidae</taxon>
        <taxon>Hypocreales</taxon>
        <taxon>Nectriaceae</taxon>
        <taxon>Fusarium</taxon>
        <taxon>Fusarium incarnatum-equiseti species complex</taxon>
    </lineage>
</organism>
<feature type="compositionally biased region" description="Low complexity" evidence="1">
    <location>
        <begin position="1206"/>
        <end position="1228"/>
    </location>
</feature>
<feature type="region of interest" description="Disordered" evidence="1">
    <location>
        <begin position="1192"/>
        <end position="1235"/>
    </location>
</feature>
<name>A0A8J2NEG9_FUSEQ</name>
<evidence type="ECO:0000256" key="1">
    <source>
        <dbReference type="SAM" id="MobiDB-lite"/>
    </source>
</evidence>
<comment type="caution">
    <text evidence="3">The sequence shown here is derived from an EMBL/GenBank/DDBJ whole genome shotgun (WGS) entry which is preliminary data.</text>
</comment>
<dbReference type="InterPro" id="IPR000477">
    <property type="entry name" value="RT_dom"/>
</dbReference>
<feature type="region of interest" description="Disordered" evidence="1">
    <location>
        <begin position="1146"/>
        <end position="1170"/>
    </location>
</feature>
<dbReference type="PANTHER" id="PTHR33481">
    <property type="entry name" value="REVERSE TRANSCRIPTASE"/>
    <property type="match status" value="1"/>
</dbReference>